<sequence>MRSTWGWAVKRSWVGAILVSIPLWGHCTSYFTWERVDLPAASGASCGNGTPYRFFVNRTPLTTKTVVIMEGGGACYDQDACLWKGSFFGGSNSNGIATNYMSSLVSNQKNTSGSPFAAINQGALGLTPFAARVSAAKVQTQSWNIVYMPQCTGDVYTGNKVNVYADADASKPLTYFHRGDVNSQLVAKWIAANLPRPEHLLMYGFSAGAIGVTAHYGDFRDAIQPRKASLLADSGPLYQAPAGGTPEQYPSLPLHTKIRASWGLDERTGIIPRLVARYPGLGDPGNLASLNTALARVYPQDRMGHTLLQADVVFAAYSYDKFFPAIKAEPSIEKRNAQRLVKWQKEIVPWLEDMGPYANIGYYIPYARPGTFHSHSTTMFSFNGTDIPEAGVPSVTTFVDNLLDGRGPVMRVVEKSQKPHRPILDTLYDYLSDLLFENLGL</sequence>
<gene>
    <name evidence="1" type="ORF">EIP75_17790</name>
</gene>
<accession>A0A3R8U205</accession>
<evidence type="ECO:0000313" key="2">
    <source>
        <dbReference type="Proteomes" id="UP000269265"/>
    </source>
</evidence>
<dbReference type="AlphaFoldDB" id="A0A3R8U205"/>
<dbReference type="PANTHER" id="PTHR21562">
    <property type="entry name" value="NOTUM-RELATED"/>
    <property type="match status" value="1"/>
</dbReference>
<dbReference type="EMBL" id="RSED01000016">
    <property type="protein sequence ID" value="RRS02993.1"/>
    <property type="molecule type" value="Genomic_DNA"/>
</dbReference>
<comment type="caution">
    <text evidence="1">The sequence shown here is derived from an EMBL/GenBank/DDBJ whole genome shotgun (WGS) entry which is preliminary data.</text>
</comment>
<organism evidence="1 2">
    <name type="scientific">Aquabacterium soli</name>
    <dbReference type="NCBI Taxonomy" id="2493092"/>
    <lineage>
        <taxon>Bacteria</taxon>
        <taxon>Pseudomonadati</taxon>
        <taxon>Pseudomonadota</taxon>
        <taxon>Betaproteobacteria</taxon>
        <taxon>Burkholderiales</taxon>
        <taxon>Aquabacterium</taxon>
    </lineage>
</organism>
<dbReference type="Proteomes" id="UP000269265">
    <property type="component" value="Unassembled WGS sequence"/>
</dbReference>
<keyword evidence="2" id="KW-1185">Reference proteome</keyword>
<name>A0A3R8U205_9BURK</name>
<proteinExistence type="predicted"/>
<evidence type="ECO:0000313" key="1">
    <source>
        <dbReference type="EMBL" id="RRS02993.1"/>
    </source>
</evidence>
<reference evidence="1 2" key="1">
    <citation type="submission" date="2018-12" db="EMBL/GenBank/DDBJ databases">
        <title>The whole draft genome of Aquabacterium sp. SJQ9.</title>
        <authorList>
            <person name="Sun L."/>
            <person name="Gao X."/>
            <person name="Chen W."/>
            <person name="Huang K."/>
        </authorList>
    </citation>
    <scope>NUCLEOTIDE SEQUENCE [LARGE SCALE GENOMIC DNA]</scope>
    <source>
        <strain evidence="1 2">SJQ9</strain>
    </source>
</reference>
<dbReference type="GO" id="GO:0016787">
    <property type="term" value="F:hydrolase activity"/>
    <property type="evidence" value="ECO:0007669"/>
    <property type="project" value="InterPro"/>
</dbReference>
<dbReference type="Pfam" id="PF03283">
    <property type="entry name" value="PAE"/>
    <property type="match status" value="1"/>
</dbReference>
<dbReference type="PANTHER" id="PTHR21562:SF83">
    <property type="entry name" value="PECTIN ACETYLESTERASE 4"/>
    <property type="match status" value="1"/>
</dbReference>
<evidence type="ECO:0008006" key="3">
    <source>
        <dbReference type="Google" id="ProtNLM"/>
    </source>
</evidence>
<protein>
    <recommendedName>
        <fullName evidence="3">Pectinacetylesterase</fullName>
    </recommendedName>
</protein>
<dbReference type="InterPro" id="IPR004963">
    <property type="entry name" value="PAE/NOTUM"/>
</dbReference>